<gene>
    <name evidence="1" type="ORF">DSO57_1024750</name>
</gene>
<accession>A0ACC2S4K6</accession>
<comment type="caution">
    <text evidence="1">The sequence shown here is derived from an EMBL/GenBank/DDBJ whole genome shotgun (WGS) entry which is preliminary data.</text>
</comment>
<feature type="non-terminal residue" evidence="1">
    <location>
        <position position="1"/>
    </location>
</feature>
<organism evidence="1 2">
    <name type="scientific">Entomophthora muscae</name>
    <dbReference type="NCBI Taxonomy" id="34485"/>
    <lineage>
        <taxon>Eukaryota</taxon>
        <taxon>Fungi</taxon>
        <taxon>Fungi incertae sedis</taxon>
        <taxon>Zoopagomycota</taxon>
        <taxon>Entomophthoromycotina</taxon>
        <taxon>Entomophthoromycetes</taxon>
        <taxon>Entomophthorales</taxon>
        <taxon>Entomophthoraceae</taxon>
        <taxon>Entomophthora</taxon>
    </lineage>
</organism>
<evidence type="ECO:0000313" key="2">
    <source>
        <dbReference type="Proteomes" id="UP001165960"/>
    </source>
</evidence>
<feature type="non-terminal residue" evidence="1">
    <location>
        <position position="73"/>
    </location>
</feature>
<sequence>SSLRSDIWIVTLRSHSLNGSAKRASALPKLSITSRKAAKCLRLTLNPQNECVYAANLTQSLKKDSKKRCLHLQ</sequence>
<evidence type="ECO:0000313" key="1">
    <source>
        <dbReference type="EMBL" id="KAJ9057220.1"/>
    </source>
</evidence>
<protein>
    <submittedName>
        <fullName evidence="1">Uncharacterized protein</fullName>
    </submittedName>
</protein>
<dbReference type="Proteomes" id="UP001165960">
    <property type="component" value="Unassembled WGS sequence"/>
</dbReference>
<keyword evidence="2" id="KW-1185">Reference proteome</keyword>
<dbReference type="EMBL" id="QTSX02005815">
    <property type="protein sequence ID" value="KAJ9057220.1"/>
    <property type="molecule type" value="Genomic_DNA"/>
</dbReference>
<name>A0ACC2S4K6_9FUNG</name>
<reference evidence="1" key="1">
    <citation type="submission" date="2022-04" db="EMBL/GenBank/DDBJ databases">
        <title>Genome of the entomopathogenic fungus Entomophthora muscae.</title>
        <authorList>
            <person name="Elya C."/>
            <person name="Lovett B.R."/>
            <person name="Lee E."/>
            <person name="Macias A.M."/>
            <person name="Hajek A.E."/>
            <person name="De Bivort B.L."/>
            <person name="Kasson M.T."/>
            <person name="De Fine Licht H.H."/>
            <person name="Stajich J.E."/>
        </authorList>
    </citation>
    <scope>NUCLEOTIDE SEQUENCE</scope>
    <source>
        <strain evidence="1">Berkeley</strain>
    </source>
</reference>
<proteinExistence type="predicted"/>